<proteinExistence type="inferred from homology"/>
<dbReference type="Gene3D" id="3.10.430.100">
    <property type="entry name" value="Ribosomal protein L9, C-terminal domain"/>
    <property type="match status" value="1"/>
</dbReference>
<keyword evidence="4 7" id="KW-0689">Ribosomal protein</keyword>
<dbReference type="Pfam" id="PF01281">
    <property type="entry name" value="Ribosomal_L9_N"/>
    <property type="match status" value="1"/>
</dbReference>
<dbReference type="InterPro" id="IPR020069">
    <property type="entry name" value="Ribosomal_bL9_C"/>
</dbReference>
<name>A0A1G2HZT1_9BACT</name>
<evidence type="ECO:0000259" key="9">
    <source>
        <dbReference type="Pfam" id="PF03948"/>
    </source>
</evidence>
<dbReference type="GO" id="GO:0006412">
    <property type="term" value="P:translation"/>
    <property type="evidence" value="ECO:0007669"/>
    <property type="project" value="UniProtKB-UniRule"/>
</dbReference>
<keyword evidence="5 7" id="KW-0687">Ribonucleoprotein</keyword>
<dbReference type="InterPro" id="IPR000244">
    <property type="entry name" value="Ribosomal_bL9"/>
</dbReference>
<dbReference type="GO" id="GO:0003735">
    <property type="term" value="F:structural constituent of ribosome"/>
    <property type="evidence" value="ECO:0007669"/>
    <property type="project" value="InterPro"/>
</dbReference>
<dbReference type="PANTHER" id="PTHR21368">
    <property type="entry name" value="50S RIBOSOMAL PROTEIN L9"/>
    <property type="match status" value="1"/>
</dbReference>
<dbReference type="Gene3D" id="3.40.5.10">
    <property type="entry name" value="Ribosomal protein L9, N-terminal domain"/>
    <property type="match status" value="1"/>
</dbReference>
<dbReference type="InterPro" id="IPR020070">
    <property type="entry name" value="Ribosomal_bL9_N"/>
</dbReference>
<feature type="domain" description="Ribosomal protein L9" evidence="8">
    <location>
        <begin position="1"/>
        <end position="45"/>
    </location>
</feature>
<dbReference type="HAMAP" id="MF_00503">
    <property type="entry name" value="Ribosomal_bL9"/>
    <property type="match status" value="1"/>
</dbReference>
<dbReference type="SUPFAM" id="SSF55658">
    <property type="entry name" value="L9 N-domain-like"/>
    <property type="match status" value="1"/>
</dbReference>
<dbReference type="InterPro" id="IPR036935">
    <property type="entry name" value="Ribosomal_bL9_N_sf"/>
</dbReference>
<dbReference type="InterPro" id="IPR020594">
    <property type="entry name" value="Ribosomal_bL9_bac/chp"/>
</dbReference>
<organism evidence="10 11">
    <name type="scientific">Candidatus Staskawiczbacteria bacterium RIFCSPHIGHO2_02_FULL_34_9</name>
    <dbReference type="NCBI Taxonomy" id="1802206"/>
    <lineage>
        <taxon>Bacteria</taxon>
        <taxon>Candidatus Staskawicziibacteriota</taxon>
    </lineage>
</organism>
<keyword evidence="3 7" id="KW-0694">RNA-binding</keyword>
<protein>
    <recommendedName>
        <fullName evidence="6 7">Large ribosomal subunit protein bL9</fullName>
    </recommendedName>
</protein>
<dbReference type="InterPro" id="IPR036791">
    <property type="entry name" value="Ribosomal_bL9_C_sf"/>
</dbReference>
<accession>A0A1G2HZT1</accession>
<evidence type="ECO:0000256" key="7">
    <source>
        <dbReference type="HAMAP-Rule" id="MF_00503"/>
    </source>
</evidence>
<dbReference type="STRING" id="1802206.A3D35_01040"/>
<comment type="similarity">
    <text evidence="1 7">Belongs to the bacterial ribosomal protein bL9 family.</text>
</comment>
<dbReference type="GO" id="GO:0005840">
    <property type="term" value="C:ribosome"/>
    <property type="evidence" value="ECO:0007669"/>
    <property type="project" value="UniProtKB-KW"/>
</dbReference>
<comment type="caution">
    <text evidence="10">The sequence shown here is derived from an EMBL/GenBank/DDBJ whole genome shotgun (WGS) entry which is preliminary data.</text>
</comment>
<dbReference type="AlphaFoldDB" id="A0A1G2HZT1"/>
<gene>
    <name evidence="7" type="primary">rplI</name>
    <name evidence="10" type="ORF">A3D35_01040</name>
</gene>
<sequence length="153" mass="17342">MKVILLEDVENVGKKYEVKEVKDGYARNFLIPNKLVKLANRGNLKWLESVKGEMDQKAEEDLKKSQELASKLDDLEVNISVKVGAEGQLFESINNVKIAEKLKEMGYELKKTQITLKDPIKEVGEFPVKISLDHNLESDIRVIISAENKGTEE</sequence>
<evidence type="ECO:0000256" key="1">
    <source>
        <dbReference type="ARBA" id="ARBA00010605"/>
    </source>
</evidence>
<reference evidence="10 11" key="1">
    <citation type="journal article" date="2016" name="Nat. Commun.">
        <title>Thousands of microbial genomes shed light on interconnected biogeochemical processes in an aquifer system.</title>
        <authorList>
            <person name="Anantharaman K."/>
            <person name="Brown C.T."/>
            <person name="Hug L.A."/>
            <person name="Sharon I."/>
            <person name="Castelle C.J."/>
            <person name="Probst A.J."/>
            <person name="Thomas B.C."/>
            <person name="Singh A."/>
            <person name="Wilkins M.J."/>
            <person name="Karaoz U."/>
            <person name="Brodie E.L."/>
            <person name="Williams K.H."/>
            <person name="Hubbard S.S."/>
            <person name="Banfield J.F."/>
        </authorList>
    </citation>
    <scope>NUCLEOTIDE SEQUENCE [LARGE SCALE GENOMIC DNA]</scope>
</reference>
<dbReference type="Proteomes" id="UP000176421">
    <property type="component" value="Unassembled WGS sequence"/>
</dbReference>
<evidence type="ECO:0000256" key="6">
    <source>
        <dbReference type="ARBA" id="ARBA00035292"/>
    </source>
</evidence>
<dbReference type="InterPro" id="IPR009027">
    <property type="entry name" value="Ribosomal_bL9/RNase_H1_N"/>
</dbReference>
<evidence type="ECO:0000256" key="5">
    <source>
        <dbReference type="ARBA" id="ARBA00023274"/>
    </source>
</evidence>
<evidence type="ECO:0000259" key="8">
    <source>
        <dbReference type="Pfam" id="PF01281"/>
    </source>
</evidence>
<evidence type="ECO:0000313" key="11">
    <source>
        <dbReference type="Proteomes" id="UP000176421"/>
    </source>
</evidence>
<evidence type="ECO:0000256" key="4">
    <source>
        <dbReference type="ARBA" id="ARBA00022980"/>
    </source>
</evidence>
<dbReference type="SUPFAM" id="SSF55653">
    <property type="entry name" value="Ribosomal protein L9 C-domain"/>
    <property type="match status" value="1"/>
</dbReference>
<dbReference type="GO" id="GO:1990904">
    <property type="term" value="C:ribonucleoprotein complex"/>
    <property type="evidence" value="ECO:0007669"/>
    <property type="project" value="UniProtKB-KW"/>
</dbReference>
<evidence type="ECO:0000256" key="3">
    <source>
        <dbReference type="ARBA" id="ARBA00022884"/>
    </source>
</evidence>
<dbReference type="EMBL" id="MHOS01000040">
    <property type="protein sequence ID" value="OGZ67328.1"/>
    <property type="molecule type" value="Genomic_DNA"/>
</dbReference>
<feature type="domain" description="Large ribosomal subunit protein bL9 C-terminal" evidence="9">
    <location>
        <begin position="64"/>
        <end position="145"/>
    </location>
</feature>
<evidence type="ECO:0000256" key="2">
    <source>
        <dbReference type="ARBA" id="ARBA00022730"/>
    </source>
</evidence>
<dbReference type="GO" id="GO:0019843">
    <property type="term" value="F:rRNA binding"/>
    <property type="evidence" value="ECO:0007669"/>
    <property type="project" value="UniProtKB-UniRule"/>
</dbReference>
<comment type="function">
    <text evidence="7">Binds to the 23S rRNA.</text>
</comment>
<keyword evidence="2 7" id="KW-0699">rRNA-binding</keyword>
<dbReference type="NCBIfam" id="TIGR00158">
    <property type="entry name" value="L9"/>
    <property type="match status" value="1"/>
</dbReference>
<dbReference type="Pfam" id="PF03948">
    <property type="entry name" value="Ribosomal_L9_C"/>
    <property type="match status" value="1"/>
</dbReference>
<evidence type="ECO:0000313" key="10">
    <source>
        <dbReference type="EMBL" id="OGZ67328.1"/>
    </source>
</evidence>